<organism evidence="2 3">
    <name type="scientific">Colletotrichum higginsianum (strain IMI 349063)</name>
    <name type="common">Crucifer anthracnose fungus</name>
    <dbReference type="NCBI Taxonomy" id="759273"/>
    <lineage>
        <taxon>Eukaryota</taxon>
        <taxon>Fungi</taxon>
        <taxon>Dikarya</taxon>
        <taxon>Ascomycota</taxon>
        <taxon>Pezizomycotina</taxon>
        <taxon>Sordariomycetes</taxon>
        <taxon>Hypocreomycetidae</taxon>
        <taxon>Glomerellales</taxon>
        <taxon>Glomerellaceae</taxon>
        <taxon>Colletotrichum</taxon>
        <taxon>Colletotrichum destructivum species complex</taxon>
    </lineage>
</organism>
<dbReference type="EMBL" id="CACQ02005612">
    <property type="protein sequence ID" value="CCF42742.1"/>
    <property type="molecule type" value="Genomic_DNA"/>
</dbReference>
<evidence type="ECO:0000256" key="1">
    <source>
        <dbReference type="SAM" id="MobiDB-lite"/>
    </source>
</evidence>
<gene>
    <name evidence="2" type="ORF">CH063_02913</name>
</gene>
<dbReference type="AlphaFoldDB" id="H1VR86"/>
<evidence type="ECO:0000313" key="3">
    <source>
        <dbReference type="Proteomes" id="UP000007174"/>
    </source>
</evidence>
<dbReference type="HOGENOM" id="CLU_2654368_0_0_1"/>
<name>H1VR86_COLHI</name>
<sequence length="76" mass="8631">MAAKRDHHMVEMEDGAHDGEHVGGICPEIDNGLIRNIFKNECLQWQRILRAPREGREGICKNHRSGIATVADKLER</sequence>
<feature type="region of interest" description="Disordered" evidence="1">
    <location>
        <begin position="1"/>
        <end position="21"/>
    </location>
</feature>
<dbReference type="Proteomes" id="UP000007174">
    <property type="component" value="Unassembled WGS sequence"/>
</dbReference>
<proteinExistence type="predicted"/>
<reference evidence="3" key="1">
    <citation type="journal article" date="2012" name="Nat. Genet.">
        <title>Lifestyle transitions in plant pathogenic Colletotrichum fungi deciphered by genome and transcriptome analyses.</title>
        <authorList>
            <person name="O'Connell R.J."/>
            <person name="Thon M.R."/>
            <person name="Hacquard S."/>
            <person name="Amyotte S.G."/>
            <person name="Kleemann J."/>
            <person name="Torres M.F."/>
            <person name="Damm U."/>
            <person name="Buiate E.A."/>
            <person name="Epstein L."/>
            <person name="Alkan N."/>
            <person name="Altmueller J."/>
            <person name="Alvarado-Balderrama L."/>
            <person name="Bauser C.A."/>
            <person name="Becker C."/>
            <person name="Birren B.W."/>
            <person name="Chen Z."/>
            <person name="Choi J."/>
            <person name="Crouch J.A."/>
            <person name="Duvick J.P."/>
            <person name="Farman M.A."/>
            <person name="Gan P."/>
            <person name="Heiman D."/>
            <person name="Henrissat B."/>
            <person name="Howard R.J."/>
            <person name="Kabbage M."/>
            <person name="Koch C."/>
            <person name="Kracher B."/>
            <person name="Kubo Y."/>
            <person name="Law A.D."/>
            <person name="Lebrun M.-H."/>
            <person name="Lee Y.-H."/>
            <person name="Miyara I."/>
            <person name="Moore N."/>
            <person name="Neumann U."/>
            <person name="Nordstroem K."/>
            <person name="Panaccione D.G."/>
            <person name="Panstruga R."/>
            <person name="Place M."/>
            <person name="Proctor R.H."/>
            <person name="Prusky D."/>
            <person name="Rech G."/>
            <person name="Reinhardt R."/>
            <person name="Rollins J.A."/>
            <person name="Rounsley S."/>
            <person name="Schardl C.L."/>
            <person name="Schwartz D.C."/>
            <person name="Shenoy N."/>
            <person name="Shirasu K."/>
            <person name="Sikhakolli U.R."/>
            <person name="Stueber K."/>
            <person name="Sukno S.A."/>
            <person name="Sweigard J.A."/>
            <person name="Takano Y."/>
            <person name="Takahara H."/>
            <person name="Trail F."/>
            <person name="van der Does H.C."/>
            <person name="Voll L.M."/>
            <person name="Will I."/>
            <person name="Young S."/>
            <person name="Zeng Q."/>
            <person name="Zhang J."/>
            <person name="Zhou S."/>
            <person name="Dickman M.B."/>
            <person name="Schulze-Lefert P."/>
            <person name="Ver Loren van Themaat E."/>
            <person name="Ma L.-J."/>
            <person name="Vaillancourt L.J."/>
        </authorList>
    </citation>
    <scope>NUCLEOTIDE SEQUENCE [LARGE SCALE GENOMIC DNA]</scope>
    <source>
        <strain evidence="3">IMI 349063</strain>
    </source>
</reference>
<evidence type="ECO:0000313" key="2">
    <source>
        <dbReference type="EMBL" id="CCF42742.1"/>
    </source>
</evidence>
<feature type="compositionally biased region" description="Basic and acidic residues" evidence="1">
    <location>
        <begin position="8"/>
        <end position="21"/>
    </location>
</feature>
<accession>H1VR86</accession>
<protein>
    <submittedName>
        <fullName evidence="2">Uncharacterized protein</fullName>
    </submittedName>
</protein>